<evidence type="ECO:0000256" key="2">
    <source>
        <dbReference type="ARBA" id="ARBA00023043"/>
    </source>
</evidence>
<dbReference type="STRING" id="29845.A0A1V6RZ13"/>
<dbReference type="InterPro" id="IPR002110">
    <property type="entry name" value="Ankyrin_rpt"/>
</dbReference>
<dbReference type="InterPro" id="IPR001810">
    <property type="entry name" value="F-box_dom"/>
</dbReference>
<dbReference type="PROSITE" id="PS50088">
    <property type="entry name" value="ANK_REPEAT"/>
    <property type="match status" value="1"/>
</dbReference>
<keyword evidence="6" id="KW-1185">Reference proteome</keyword>
<dbReference type="EMBL" id="MDYP01000017">
    <property type="protein sequence ID" value="OQE06700.1"/>
    <property type="molecule type" value="Genomic_DNA"/>
</dbReference>
<dbReference type="SMART" id="SM00248">
    <property type="entry name" value="ANK"/>
    <property type="match status" value="4"/>
</dbReference>
<organism evidence="5 6">
    <name type="scientific">Penicillium vulpinum</name>
    <dbReference type="NCBI Taxonomy" id="29845"/>
    <lineage>
        <taxon>Eukaryota</taxon>
        <taxon>Fungi</taxon>
        <taxon>Dikarya</taxon>
        <taxon>Ascomycota</taxon>
        <taxon>Pezizomycotina</taxon>
        <taxon>Eurotiomycetes</taxon>
        <taxon>Eurotiomycetidae</taxon>
        <taxon>Eurotiales</taxon>
        <taxon>Aspergillaceae</taxon>
        <taxon>Penicillium</taxon>
    </lineage>
</organism>
<evidence type="ECO:0000256" key="1">
    <source>
        <dbReference type="ARBA" id="ARBA00022737"/>
    </source>
</evidence>
<accession>A0A1V6RZ13</accession>
<dbReference type="PANTHER" id="PTHR24198">
    <property type="entry name" value="ANKYRIN REPEAT AND PROTEIN KINASE DOMAIN-CONTAINING PROTEIN"/>
    <property type="match status" value="1"/>
</dbReference>
<evidence type="ECO:0000313" key="5">
    <source>
        <dbReference type="EMBL" id="OQE06700.1"/>
    </source>
</evidence>
<name>A0A1V6RZ13_9EURO</name>
<sequence length="395" mass="43898">MSQLDSLPTEILLSVAQYLPTQKNFSAFVRTTRRTYTVLQTYLYKNNINNHGSTALIWAAKHGYTTLAKKLLDAGASISVLKSHSNHLRSPTTNVCISGSALSLAARGSHIETLACLLAETRPDRRWYHDQLGEALHYGAIPAHSEEAVKLLLRYNASMEPGGGVLRYSSALNAAVDSRWPVIVPVLLEAGACHGQGDLHTPLERAIHTDQPELVDIFLGIGMRLVNDAALCVIAEQNNQTLLNVFVEAGLEIDMCWQGAFFAAVKCGQCKMVEVLIEKGVNPHLTQDVFLSNYERPRYSAIGVSVYFKRLDVLKLLLKKGVRAEWSDLVMAQESSFKKAVALLSKCDFEDVPEKENLRVFMEKKLRERQVTEPGYKGLEIQGKLRTGGGYFYDK</sequence>
<dbReference type="Proteomes" id="UP000191518">
    <property type="component" value="Unassembled WGS sequence"/>
</dbReference>
<protein>
    <recommendedName>
        <fullName evidence="4">F-box domain-containing protein</fullName>
    </recommendedName>
</protein>
<feature type="repeat" description="ANK" evidence="3">
    <location>
        <begin position="51"/>
        <end position="83"/>
    </location>
</feature>
<proteinExistence type="predicted"/>
<reference evidence="6" key="1">
    <citation type="journal article" date="2017" name="Nat. Microbiol.">
        <title>Global analysis of biosynthetic gene clusters reveals vast potential of secondary metabolite production in Penicillium species.</title>
        <authorList>
            <person name="Nielsen J.C."/>
            <person name="Grijseels S."/>
            <person name="Prigent S."/>
            <person name="Ji B."/>
            <person name="Dainat J."/>
            <person name="Nielsen K.F."/>
            <person name="Frisvad J.C."/>
            <person name="Workman M."/>
            <person name="Nielsen J."/>
        </authorList>
    </citation>
    <scope>NUCLEOTIDE SEQUENCE [LARGE SCALE GENOMIC DNA]</scope>
    <source>
        <strain evidence="6">IBT 29486</strain>
    </source>
</reference>
<keyword evidence="1" id="KW-0677">Repeat</keyword>
<dbReference type="OrthoDB" id="4772757at2759"/>
<feature type="domain" description="F-box" evidence="4">
    <location>
        <begin position="1"/>
        <end position="47"/>
    </location>
</feature>
<dbReference type="InterPro" id="IPR036770">
    <property type="entry name" value="Ankyrin_rpt-contain_sf"/>
</dbReference>
<evidence type="ECO:0000256" key="3">
    <source>
        <dbReference type="PROSITE-ProRule" id="PRU00023"/>
    </source>
</evidence>
<dbReference type="PROSITE" id="PS50297">
    <property type="entry name" value="ANK_REP_REGION"/>
    <property type="match status" value="1"/>
</dbReference>
<evidence type="ECO:0000313" key="6">
    <source>
        <dbReference type="Proteomes" id="UP000191518"/>
    </source>
</evidence>
<keyword evidence="2 3" id="KW-0040">ANK repeat</keyword>
<gene>
    <name evidence="5" type="ORF">PENVUL_c017G04257</name>
</gene>
<dbReference type="PROSITE" id="PS50181">
    <property type="entry name" value="FBOX"/>
    <property type="match status" value="1"/>
</dbReference>
<dbReference type="Pfam" id="PF00023">
    <property type="entry name" value="Ank"/>
    <property type="match status" value="1"/>
</dbReference>
<dbReference type="SUPFAM" id="SSF48403">
    <property type="entry name" value="Ankyrin repeat"/>
    <property type="match status" value="1"/>
</dbReference>
<dbReference type="Gene3D" id="1.25.40.20">
    <property type="entry name" value="Ankyrin repeat-containing domain"/>
    <property type="match status" value="1"/>
</dbReference>
<evidence type="ECO:0000259" key="4">
    <source>
        <dbReference type="PROSITE" id="PS50181"/>
    </source>
</evidence>
<comment type="caution">
    <text evidence="5">The sequence shown here is derived from an EMBL/GenBank/DDBJ whole genome shotgun (WGS) entry which is preliminary data.</text>
</comment>
<dbReference type="AlphaFoldDB" id="A0A1V6RZ13"/>
<dbReference type="PANTHER" id="PTHR24198:SF165">
    <property type="entry name" value="ANKYRIN REPEAT-CONTAINING PROTEIN-RELATED"/>
    <property type="match status" value="1"/>
</dbReference>